<reference evidence="2 3" key="1">
    <citation type="submission" date="2016-10" db="EMBL/GenBank/DDBJ databases">
        <title>Genome sequencing of Aspergillus oryzae BCC7051.</title>
        <authorList>
            <person name="Thammarongtham C."/>
            <person name="Vorapreeda T."/>
            <person name="Nookaew I."/>
            <person name="Srisuk T."/>
            <person name="Land M."/>
            <person name="Jeennor S."/>
            <person name="Laoteng K."/>
        </authorList>
    </citation>
    <scope>NUCLEOTIDE SEQUENCE [LARGE SCALE GENOMIC DNA]</scope>
    <source>
        <strain evidence="2 3">BCC7051</strain>
    </source>
</reference>
<accession>A0A1S9DH59</accession>
<proteinExistence type="predicted"/>
<evidence type="ECO:0000256" key="1">
    <source>
        <dbReference type="SAM" id="MobiDB-lite"/>
    </source>
</evidence>
<name>A0A1S9DH59_ASPOZ</name>
<dbReference type="EMBL" id="MKZY01000005">
    <property type="protein sequence ID" value="OOO08415.1"/>
    <property type="molecule type" value="Genomic_DNA"/>
</dbReference>
<feature type="region of interest" description="Disordered" evidence="1">
    <location>
        <begin position="197"/>
        <end position="241"/>
    </location>
</feature>
<feature type="compositionally biased region" description="Polar residues" evidence="1">
    <location>
        <begin position="216"/>
        <end position="226"/>
    </location>
</feature>
<dbReference type="Pfam" id="PF21858">
    <property type="entry name" value="DUF6914"/>
    <property type="match status" value="1"/>
</dbReference>
<dbReference type="OrthoDB" id="2679825at2759"/>
<gene>
    <name evidence="2" type="ORF">OAory_01097110</name>
</gene>
<organism evidence="2 3">
    <name type="scientific">Aspergillus oryzae</name>
    <name type="common">Yellow koji mold</name>
    <dbReference type="NCBI Taxonomy" id="5062"/>
    <lineage>
        <taxon>Eukaryota</taxon>
        <taxon>Fungi</taxon>
        <taxon>Dikarya</taxon>
        <taxon>Ascomycota</taxon>
        <taxon>Pezizomycotina</taxon>
        <taxon>Eurotiomycetes</taxon>
        <taxon>Eurotiomycetidae</taxon>
        <taxon>Eurotiales</taxon>
        <taxon>Aspergillaceae</taxon>
        <taxon>Aspergillus</taxon>
        <taxon>Aspergillus subgen. Circumdati</taxon>
    </lineage>
</organism>
<dbReference type="VEuPathDB" id="FungiDB:AO090120000200"/>
<dbReference type="Proteomes" id="UP000190312">
    <property type="component" value="Unassembled WGS sequence"/>
</dbReference>
<dbReference type="InterPro" id="IPR054208">
    <property type="entry name" value="DUF6914"/>
</dbReference>
<evidence type="ECO:0000313" key="3">
    <source>
        <dbReference type="Proteomes" id="UP000190312"/>
    </source>
</evidence>
<sequence length="786" mass="88173">MLNPVADVAFPLLSTSHPGNGTTEPSCVEGHLSTIDHVDIRTSSFGQEKHSPLEERDAHMRDSIELVPNYTTVSAVLESGESNLQLNEWDLPSDTYFVPGQQSCRNSPRLTNAADMENQQSDNNATGAYNDPTAAQERNTVSKLNSNAHCGLRIADNSGTVFPRYNTEIELHEEAPRFATVLDNGLHREPSVMELDKQAEETTHGGPNTEPCLSSREGSATSSSYTEGYLPNINEQWNPVNPRPRAPKKYVEFSHVEIRNSAVESGRHVLGASEETFDAHAGCSYHHSLASGPWRLDGTTLSVDIREAERTPVFMGYSTFRVINGQLFQSVTLVQGNVTQPPTGKSRNPTCKVEKQNASRARRARKTCRALPATTSRSSLTREQKEGLVRLREEGLTWNEIASRFPNRKKGQAELAKFMLLVIILLGLSDEAFPNTRARTGQAVAYSPSDDVSQYQPANLWSSTPEYAPIPGYFGRTSASSCSSPEYVPDDPPTHHQPQAEQLVFLPFADWEEERVYNEQPPVYIHYRIDWKVTLNGKSIAQITEPDLVVRPSEFWQSYLKDAAEKFKNRLPEFPFTNRKITCAWGVRHTTVLSRANSLFFHPAYLEMPSNKDRLYVALYARGGAPTMPGKEDTYHWALIVGPKIETQGKMGVRYHAKEKPKVGGGSEWLFEERECPLTATSMLLVRVMIGKVEDGNRLVQILRTTPIRQNQVGWNCVAWVQEALEMLKADGRSLGTSVIDWETVRNESMSYCQRKKDQHRFDGHGNFDMAKAPTYDLVERKEIII</sequence>
<comment type="caution">
    <text evidence="2">The sequence shown here is derived from an EMBL/GenBank/DDBJ whole genome shotgun (WGS) entry which is preliminary data.</text>
</comment>
<evidence type="ECO:0000313" key="2">
    <source>
        <dbReference type="EMBL" id="OOO08415.1"/>
    </source>
</evidence>
<protein>
    <submittedName>
        <fullName evidence="2">Uncharacterized protein</fullName>
    </submittedName>
</protein>
<dbReference type="AlphaFoldDB" id="A0A1S9DH59"/>